<keyword evidence="2" id="KW-1185">Reference proteome</keyword>
<sequence>MDKKTAILVMRREGNSISEICTSLNVSKNTVRKIIREKDVEYIPKQYQRKVTFYPKLQDYIKILEEMLAHDLKLEKKSQRSTRKYHNHLEALGYTGSYDSVRKVC</sequence>
<dbReference type="Pfam" id="PF13384">
    <property type="entry name" value="HTH_23"/>
    <property type="match status" value="1"/>
</dbReference>
<name>A0ABN5AUF4_9GAMM</name>
<proteinExistence type="predicted"/>
<dbReference type="RefSeq" id="WP_088772109.1">
    <property type="nucleotide sequence ID" value="NZ_CP022132.1"/>
</dbReference>
<organism evidence="1 2">
    <name type="scientific">Francisella halioticida</name>
    <dbReference type="NCBI Taxonomy" id="549298"/>
    <lineage>
        <taxon>Bacteria</taxon>
        <taxon>Pseudomonadati</taxon>
        <taxon>Pseudomonadota</taxon>
        <taxon>Gammaproteobacteria</taxon>
        <taxon>Thiotrichales</taxon>
        <taxon>Francisellaceae</taxon>
        <taxon>Francisella</taxon>
    </lineage>
</organism>
<dbReference type="EMBL" id="CP022132">
    <property type="protein sequence ID" value="ASG67579.1"/>
    <property type="molecule type" value="Genomic_DNA"/>
</dbReference>
<dbReference type="Gene3D" id="1.10.10.60">
    <property type="entry name" value="Homeodomain-like"/>
    <property type="match status" value="1"/>
</dbReference>
<accession>A0ABN5AUF4</accession>
<gene>
    <name evidence="1" type="ORF">CDV26_03480</name>
</gene>
<dbReference type="Proteomes" id="UP000249910">
    <property type="component" value="Chromosome"/>
</dbReference>
<protein>
    <recommendedName>
        <fullName evidence="3">Transposase</fullName>
    </recommendedName>
</protein>
<evidence type="ECO:0008006" key="3">
    <source>
        <dbReference type="Google" id="ProtNLM"/>
    </source>
</evidence>
<reference evidence="1 2" key="1">
    <citation type="submission" date="2017-06" db="EMBL/GenBank/DDBJ databases">
        <title>Complete genome of Francisella halioticida.</title>
        <authorList>
            <person name="Sjodin A."/>
        </authorList>
    </citation>
    <scope>NUCLEOTIDE SEQUENCE [LARGE SCALE GENOMIC DNA]</scope>
    <source>
        <strain evidence="1 2">DSM 23729</strain>
    </source>
</reference>
<evidence type="ECO:0000313" key="2">
    <source>
        <dbReference type="Proteomes" id="UP000249910"/>
    </source>
</evidence>
<evidence type="ECO:0000313" key="1">
    <source>
        <dbReference type="EMBL" id="ASG67579.1"/>
    </source>
</evidence>